<evidence type="ECO:0000313" key="7">
    <source>
        <dbReference type="Proteomes" id="UP000693981"/>
    </source>
</evidence>
<keyword evidence="4 5" id="KW-0732">Signal</keyword>
<keyword evidence="3 5" id="KW-0964">Secreted</keyword>
<feature type="signal peptide" evidence="5">
    <location>
        <begin position="1"/>
        <end position="20"/>
    </location>
</feature>
<gene>
    <name evidence="6" type="ORF">PHYBOEH_008179</name>
</gene>
<feature type="chain" id="PRO_5035958575" description="RxLR effector protein" evidence="5">
    <location>
        <begin position="21"/>
        <end position="168"/>
    </location>
</feature>
<evidence type="ECO:0000313" key="6">
    <source>
        <dbReference type="EMBL" id="KAG7387605.1"/>
    </source>
</evidence>
<evidence type="ECO:0000256" key="5">
    <source>
        <dbReference type="RuleBase" id="RU367124"/>
    </source>
</evidence>
<reference evidence="6" key="1">
    <citation type="submission" date="2021-02" db="EMBL/GenBank/DDBJ databases">
        <authorList>
            <person name="Palmer J.M."/>
        </authorList>
    </citation>
    <scope>NUCLEOTIDE SEQUENCE</scope>
    <source>
        <strain evidence="6">SCRP23</strain>
    </source>
</reference>
<sequence length="168" mass="18543">MRVSFCLIAVVAVLLARVDAVSDGGHPALSATTSVDPVAVVHGNSAAKRFLRTRETFEDEEAESEDDDDTEDEERGIQDLIRKVSFKQLDDVAGDLVSVPGAVKYLNGQNDELLKTIAAKKWTPQSMKDQLGIAAKKATATKDQLKSDPDYLLYRAFKKFWNERRATA</sequence>
<comment type="domain">
    <text evidence="5">The RxLR-dEER motif acts to carry the protein into the host cell cytoplasm through binding to cell surface phosphatidylinositol-3-phosphate.</text>
</comment>
<proteinExistence type="inferred from homology"/>
<name>A0A8T1W2G7_9STRA</name>
<dbReference type="EMBL" id="JAGDFL010000469">
    <property type="protein sequence ID" value="KAG7387605.1"/>
    <property type="molecule type" value="Genomic_DNA"/>
</dbReference>
<evidence type="ECO:0000256" key="1">
    <source>
        <dbReference type="ARBA" id="ARBA00004613"/>
    </source>
</evidence>
<keyword evidence="7" id="KW-1185">Reference proteome</keyword>
<evidence type="ECO:0000256" key="4">
    <source>
        <dbReference type="ARBA" id="ARBA00022729"/>
    </source>
</evidence>
<evidence type="ECO:0000256" key="2">
    <source>
        <dbReference type="ARBA" id="ARBA00010400"/>
    </source>
</evidence>
<dbReference type="Pfam" id="PF16810">
    <property type="entry name" value="RXLR"/>
    <property type="match status" value="1"/>
</dbReference>
<dbReference type="OrthoDB" id="126302at2759"/>
<protein>
    <recommendedName>
        <fullName evidence="5">RxLR effector protein</fullName>
    </recommendedName>
</protein>
<organism evidence="6 7">
    <name type="scientific">Phytophthora boehmeriae</name>
    <dbReference type="NCBI Taxonomy" id="109152"/>
    <lineage>
        <taxon>Eukaryota</taxon>
        <taxon>Sar</taxon>
        <taxon>Stramenopiles</taxon>
        <taxon>Oomycota</taxon>
        <taxon>Peronosporomycetes</taxon>
        <taxon>Peronosporales</taxon>
        <taxon>Peronosporaceae</taxon>
        <taxon>Phytophthora</taxon>
    </lineage>
</organism>
<comment type="similarity">
    <text evidence="2 5">Belongs to the RxLR effector family.</text>
</comment>
<comment type="caution">
    <text evidence="6">The sequence shown here is derived from an EMBL/GenBank/DDBJ whole genome shotgun (WGS) entry which is preliminary data.</text>
</comment>
<dbReference type="Proteomes" id="UP000693981">
    <property type="component" value="Unassembled WGS sequence"/>
</dbReference>
<evidence type="ECO:0000256" key="3">
    <source>
        <dbReference type="ARBA" id="ARBA00022525"/>
    </source>
</evidence>
<accession>A0A8T1W2G7</accession>
<comment type="function">
    <text evidence="5">Effector that suppresses plant defense responses during pathogen infection.</text>
</comment>
<comment type="subcellular location">
    <subcellularLocation>
        <location evidence="1 5">Secreted</location>
    </subcellularLocation>
</comment>
<dbReference type="AlphaFoldDB" id="A0A8T1W2G7"/>
<dbReference type="GO" id="GO:0005576">
    <property type="term" value="C:extracellular region"/>
    <property type="evidence" value="ECO:0007669"/>
    <property type="project" value="UniProtKB-SubCell"/>
</dbReference>
<dbReference type="InterPro" id="IPR031825">
    <property type="entry name" value="RXLR"/>
</dbReference>